<dbReference type="FunFam" id="2.60.120.260:FF:000149">
    <property type="entry name" value="Leupeptin-inactivating enzyme 1"/>
    <property type="match status" value="1"/>
</dbReference>
<evidence type="ECO:0000256" key="4">
    <source>
        <dbReference type="ARBA" id="ARBA00022825"/>
    </source>
</evidence>
<evidence type="ECO:0000313" key="11">
    <source>
        <dbReference type="Proteomes" id="UP000325211"/>
    </source>
</evidence>
<feature type="active site" description="Charge relay system" evidence="5 6">
    <location>
        <position position="268"/>
    </location>
</feature>
<dbReference type="GO" id="GO:0016485">
    <property type="term" value="P:protein processing"/>
    <property type="evidence" value="ECO:0007669"/>
    <property type="project" value="TreeGrafter"/>
</dbReference>
<dbReference type="PROSITE" id="PS00138">
    <property type="entry name" value="SUBTILASE_SER"/>
    <property type="match status" value="1"/>
</dbReference>
<dbReference type="PANTHER" id="PTHR42884">
    <property type="entry name" value="PROPROTEIN CONVERTASE SUBTILISIN/KEXIN-RELATED"/>
    <property type="match status" value="1"/>
</dbReference>
<gene>
    <name evidence="10" type="ORF">DEJ50_02195</name>
</gene>
<accession>A0A5P2D0D2</accession>
<dbReference type="OrthoDB" id="9813435at2"/>
<dbReference type="PRINTS" id="PR00723">
    <property type="entry name" value="SUBTILISIN"/>
</dbReference>
<dbReference type="Proteomes" id="UP000325211">
    <property type="component" value="Chromosome"/>
</dbReference>
<evidence type="ECO:0000256" key="6">
    <source>
        <dbReference type="PROSITE-ProRule" id="PRU01240"/>
    </source>
</evidence>
<feature type="domain" description="P/Homo B" evidence="9">
    <location>
        <begin position="529"/>
        <end position="645"/>
    </location>
</feature>
<dbReference type="InterPro" id="IPR036852">
    <property type="entry name" value="Peptidase_S8/S53_dom_sf"/>
</dbReference>
<dbReference type="Gene3D" id="3.40.50.200">
    <property type="entry name" value="Peptidase S8/S53 domain"/>
    <property type="match status" value="1"/>
</dbReference>
<dbReference type="GO" id="GO:0016020">
    <property type="term" value="C:membrane"/>
    <property type="evidence" value="ECO:0007669"/>
    <property type="project" value="TreeGrafter"/>
</dbReference>
<evidence type="ECO:0000313" key="10">
    <source>
        <dbReference type="EMBL" id="QES46841.1"/>
    </source>
</evidence>
<dbReference type="InterPro" id="IPR015500">
    <property type="entry name" value="Peptidase_S8_subtilisin-rel"/>
</dbReference>
<dbReference type="InterPro" id="IPR000209">
    <property type="entry name" value="Peptidase_S8/S53_dom"/>
</dbReference>
<dbReference type="Pfam" id="PF01483">
    <property type="entry name" value="P_proprotein"/>
    <property type="match status" value="1"/>
</dbReference>
<name>A0A5P2D0D2_STRVZ</name>
<dbReference type="GO" id="GO:0004252">
    <property type="term" value="F:serine-type endopeptidase activity"/>
    <property type="evidence" value="ECO:0007669"/>
    <property type="project" value="UniProtKB-UniRule"/>
</dbReference>
<dbReference type="SUPFAM" id="SSF49785">
    <property type="entry name" value="Galactose-binding domain-like"/>
    <property type="match status" value="1"/>
</dbReference>
<dbReference type="InterPro" id="IPR002884">
    <property type="entry name" value="P_dom"/>
</dbReference>
<keyword evidence="2 6" id="KW-0645">Protease</keyword>
<feature type="active site" description="Charge relay system" evidence="5 6">
    <location>
        <position position="228"/>
    </location>
</feature>
<feature type="active site" description="Charge relay system" evidence="5 6">
    <location>
        <position position="460"/>
    </location>
</feature>
<dbReference type="GO" id="GO:0012505">
    <property type="term" value="C:endomembrane system"/>
    <property type="evidence" value="ECO:0007669"/>
    <property type="project" value="UniProtKB-ARBA"/>
</dbReference>
<dbReference type="PROSITE" id="PS00136">
    <property type="entry name" value="SUBTILASE_ASP"/>
    <property type="match status" value="1"/>
</dbReference>
<evidence type="ECO:0000256" key="7">
    <source>
        <dbReference type="RuleBase" id="RU003355"/>
    </source>
</evidence>
<reference evidence="10 11" key="1">
    <citation type="submission" date="2018-05" db="EMBL/GenBank/DDBJ databases">
        <title>Streptomyces venezuelae.</title>
        <authorList>
            <person name="Kim W."/>
            <person name="Lee N."/>
            <person name="Cho B.-K."/>
        </authorList>
    </citation>
    <scope>NUCLEOTIDE SEQUENCE [LARGE SCALE GENOMIC DNA]</scope>
    <source>
        <strain evidence="10 11">ATCC 21782</strain>
    </source>
</reference>
<sequence length="645" mass="65932">MQLTCAERYFRPGASFCHLASTTRFVRPGRCHPHPGSSEDALIPHISSRPRRSLAALASIGAALTLAAPAAFADTAPVSPSGAPAAAFRSAAPAAPAAPTAQSATWAAGTRAYLVITAPGDTSAVRSAVTANGGTVFSYFDAIGVIVAHSTSGTFATTMRGVSGVQKVGATRTSDVPADAYNPALPANPAQSAAPATEPVRADMSQIKADQAWAVTTGSPSVKVGILDTGVDDQHQDIAPNFNAADSVSCAYGKPDTRAGAWRDVDQHGTHVAGTVAAAKNGKGAIGVAPGVKISSVRIAEPGTTLFFPENTICGFMWAGDRGFKVTNNSYYTDPWQFNCPNNLDQAAILEGVGRAQKYAEGKGSLQVAAAGNANYNLANKTTDTASPNDSTPVTRTITNDCLDIPAELPGVVTVAANGSGTTKASFSNFGRDIIEVSAPGEGVYSTVPGGKYSSLSGTSMASPHVAGVAALLASVNPSLTPADIRARLATQANDIACPSDSRCTGTTANNSFFGEGQVDALKAVGGSTPPPGKYFENTGDVAVGDNTTVESPIAVTGVTGNAPATLKVGVAIQHTYIGDLKVDLVAPDGTVYTLHNRSGGSTDNINQTYTVNASAEVANGTWKLRVNDNANQDTGKIDAWNLTF</sequence>
<comment type="similarity">
    <text evidence="1 6 7">Belongs to the peptidase S8 family.</text>
</comment>
<dbReference type="PANTHER" id="PTHR42884:SF14">
    <property type="entry name" value="NEUROENDOCRINE CONVERTASE 1"/>
    <property type="match status" value="1"/>
</dbReference>
<dbReference type="Gene3D" id="2.60.120.260">
    <property type="entry name" value="Galactose-binding domain-like"/>
    <property type="match status" value="1"/>
</dbReference>
<protein>
    <submittedName>
        <fullName evidence="10">Peptidase S8</fullName>
    </submittedName>
</protein>
<keyword evidence="4 6" id="KW-0720">Serine protease</keyword>
<dbReference type="GO" id="GO:0005737">
    <property type="term" value="C:cytoplasm"/>
    <property type="evidence" value="ECO:0007669"/>
    <property type="project" value="UniProtKB-ARBA"/>
</dbReference>
<dbReference type="PROSITE" id="PS51829">
    <property type="entry name" value="P_HOMO_B"/>
    <property type="match status" value="1"/>
</dbReference>
<dbReference type="SUPFAM" id="SSF52743">
    <property type="entry name" value="Subtilisin-like"/>
    <property type="match status" value="1"/>
</dbReference>
<organism evidence="10 11">
    <name type="scientific">Streptomyces venezuelae</name>
    <dbReference type="NCBI Taxonomy" id="54571"/>
    <lineage>
        <taxon>Bacteria</taxon>
        <taxon>Bacillati</taxon>
        <taxon>Actinomycetota</taxon>
        <taxon>Actinomycetes</taxon>
        <taxon>Kitasatosporales</taxon>
        <taxon>Streptomycetaceae</taxon>
        <taxon>Streptomyces</taxon>
    </lineage>
</organism>
<keyword evidence="3 6" id="KW-0378">Hydrolase</keyword>
<dbReference type="EMBL" id="CP029190">
    <property type="protein sequence ID" value="QES46841.1"/>
    <property type="molecule type" value="Genomic_DNA"/>
</dbReference>
<dbReference type="AlphaFoldDB" id="A0A5P2D0D2"/>
<evidence type="ECO:0000256" key="8">
    <source>
        <dbReference type="SAM" id="MobiDB-lite"/>
    </source>
</evidence>
<dbReference type="InterPro" id="IPR008979">
    <property type="entry name" value="Galactose-bd-like_sf"/>
</dbReference>
<evidence type="ECO:0000256" key="3">
    <source>
        <dbReference type="ARBA" id="ARBA00022801"/>
    </source>
</evidence>
<dbReference type="InterPro" id="IPR023828">
    <property type="entry name" value="Peptidase_S8_Ser-AS"/>
</dbReference>
<evidence type="ECO:0000256" key="5">
    <source>
        <dbReference type="PIRSR" id="PIRSR615500-1"/>
    </source>
</evidence>
<evidence type="ECO:0000256" key="2">
    <source>
        <dbReference type="ARBA" id="ARBA00022670"/>
    </source>
</evidence>
<dbReference type="PROSITE" id="PS00137">
    <property type="entry name" value="SUBTILASE_HIS"/>
    <property type="match status" value="1"/>
</dbReference>
<proteinExistence type="inferred from homology"/>
<feature type="region of interest" description="Disordered" evidence="8">
    <location>
        <begin position="182"/>
        <end position="205"/>
    </location>
</feature>
<dbReference type="InterPro" id="IPR022398">
    <property type="entry name" value="Peptidase_S8_His-AS"/>
</dbReference>
<evidence type="ECO:0000259" key="9">
    <source>
        <dbReference type="PROSITE" id="PS51829"/>
    </source>
</evidence>
<dbReference type="PROSITE" id="PS51892">
    <property type="entry name" value="SUBTILASE"/>
    <property type="match status" value="1"/>
</dbReference>
<dbReference type="InterPro" id="IPR023827">
    <property type="entry name" value="Peptidase_S8_Asp-AS"/>
</dbReference>
<dbReference type="Pfam" id="PF00082">
    <property type="entry name" value="Peptidase_S8"/>
    <property type="match status" value="1"/>
</dbReference>
<evidence type="ECO:0000256" key="1">
    <source>
        <dbReference type="ARBA" id="ARBA00011073"/>
    </source>
</evidence>